<dbReference type="GO" id="GO:0016491">
    <property type="term" value="F:oxidoreductase activity"/>
    <property type="evidence" value="ECO:0007669"/>
    <property type="project" value="TreeGrafter"/>
</dbReference>
<organism evidence="1 2">
    <name type="scientific">Aliidiomarina iranensis</name>
    <dbReference type="NCBI Taxonomy" id="1434071"/>
    <lineage>
        <taxon>Bacteria</taxon>
        <taxon>Pseudomonadati</taxon>
        <taxon>Pseudomonadota</taxon>
        <taxon>Gammaproteobacteria</taxon>
        <taxon>Alteromonadales</taxon>
        <taxon>Idiomarinaceae</taxon>
        <taxon>Aliidiomarina</taxon>
    </lineage>
</organism>
<gene>
    <name evidence="1" type="ORF">CWE08_07590</name>
</gene>
<dbReference type="PRINTS" id="PR00081">
    <property type="entry name" value="GDHRDH"/>
</dbReference>
<dbReference type="PANTHER" id="PTHR43544:SF12">
    <property type="entry name" value="NAD(P)-BINDING ROSSMANN-FOLD SUPERFAMILY PROTEIN"/>
    <property type="match status" value="1"/>
</dbReference>
<evidence type="ECO:0000313" key="2">
    <source>
        <dbReference type="Proteomes" id="UP000288395"/>
    </source>
</evidence>
<comment type="caution">
    <text evidence="1">The sequence shown here is derived from an EMBL/GenBank/DDBJ whole genome shotgun (WGS) entry which is preliminary data.</text>
</comment>
<dbReference type="GO" id="GO:0005737">
    <property type="term" value="C:cytoplasm"/>
    <property type="evidence" value="ECO:0007669"/>
    <property type="project" value="TreeGrafter"/>
</dbReference>
<accession>A0A432VWM4</accession>
<dbReference type="InterPro" id="IPR002347">
    <property type="entry name" value="SDR_fam"/>
</dbReference>
<proteinExistence type="predicted"/>
<dbReference type="OrthoDB" id="9785826at2"/>
<dbReference type="SUPFAM" id="SSF51735">
    <property type="entry name" value="NAD(P)-binding Rossmann-fold domains"/>
    <property type="match status" value="1"/>
</dbReference>
<dbReference type="Proteomes" id="UP000288395">
    <property type="component" value="Unassembled WGS sequence"/>
</dbReference>
<evidence type="ECO:0000313" key="1">
    <source>
        <dbReference type="EMBL" id="RUO20955.1"/>
    </source>
</evidence>
<dbReference type="PANTHER" id="PTHR43544">
    <property type="entry name" value="SHORT-CHAIN DEHYDROGENASE/REDUCTASE"/>
    <property type="match status" value="1"/>
</dbReference>
<protein>
    <submittedName>
        <fullName evidence="1">Short-chain dehydrogenase</fullName>
    </submittedName>
</protein>
<dbReference type="InterPro" id="IPR051468">
    <property type="entry name" value="Fungal_SecMetab_SDRs"/>
</dbReference>
<dbReference type="RefSeq" id="WP_126767229.1">
    <property type="nucleotide sequence ID" value="NZ_PIPJ01000004.1"/>
</dbReference>
<dbReference type="Gene3D" id="3.40.50.720">
    <property type="entry name" value="NAD(P)-binding Rossmann-like Domain"/>
    <property type="match status" value="1"/>
</dbReference>
<keyword evidence="2" id="KW-1185">Reference proteome</keyword>
<dbReference type="Pfam" id="PF00106">
    <property type="entry name" value="adh_short"/>
    <property type="match status" value="1"/>
</dbReference>
<dbReference type="EMBL" id="PIPJ01000004">
    <property type="protein sequence ID" value="RUO20955.1"/>
    <property type="molecule type" value="Genomic_DNA"/>
</dbReference>
<dbReference type="InterPro" id="IPR036291">
    <property type="entry name" value="NAD(P)-bd_dom_sf"/>
</dbReference>
<reference evidence="2" key="1">
    <citation type="journal article" date="2018" name="Front. Microbiol.">
        <title>Genome-Based Analysis Reveals the Taxonomy and Diversity of the Family Idiomarinaceae.</title>
        <authorList>
            <person name="Liu Y."/>
            <person name="Lai Q."/>
            <person name="Shao Z."/>
        </authorList>
    </citation>
    <scope>NUCLEOTIDE SEQUENCE [LARGE SCALE GENOMIC DNA]</scope>
    <source>
        <strain evidence="2">GBPy7</strain>
    </source>
</reference>
<dbReference type="AlphaFoldDB" id="A0A432VWM4"/>
<sequence>MQIIAVFGANGGLGQALIQEYFENNPEACVLAVGRGQCPEPLHNSLQAENFSIVEQTEDSEIEINPGRLIWFRNSLSEASLQALFATWAKADIQLSGVLSTIGWLHQENEQHGNWQPERRIESLNEAQLLEYFRVNAILPALILQHAKPLLPKKEPSFVIQLGAKVGSISDNHLGGWYGYRSSKAALNMLYKTAAIEFKRTHKQLCIGVIHPGTTDTELSKPFQERLPADKLYSAAESAERIWAVINGLSAKDTGGFWFWDGEPLLW</sequence>
<name>A0A432VWM4_9GAMM</name>